<dbReference type="InterPro" id="IPR003676">
    <property type="entry name" value="SAUR_fam"/>
</dbReference>
<evidence type="ECO:0000313" key="2">
    <source>
        <dbReference type="EMBL" id="CAK7355248.1"/>
    </source>
</evidence>
<organism evidence="2 3">
    <name type="scientific">Dovyalis caffra</name>
    <dbReference type="NCBI Taxonomy" id="77055"/>
    <lineage>
        <taxon>Eukaryota</taxon>
        <taxon>Viridiplantae</taxon>
        <taxon>Streptophyta</taxon>
        <taxon>Embryophyta</taxon>
        <taxon>Tracheophyta</taxon>
        <taxon>Spermatophyta</taxon>
        <taxon>Magnoliopsida</taxon>
        <taxon>eudicotyledons</taxon>
        <taxon>Gunneridae</taxon>
        <taxon>Pentapetalae</taxon>
        <taxon>rosids</taxon>
        <taxon>fabids</taxon>
        <taxon>Malpighiales</taxon>
        <taxon>Salicaceae</taxon>
        <taxon>Flacourtieae</taxon>
        <taxon>Dovyalis</taxon>
    </lineage>
</organism>
<dbReference type="Proteomes" id="UP001314170">
    <property type="component" value="Unassembled WGS sequence"/>
</dbReference>
<dbReference type="PANTHER" id="PTHR31175:SF49">
    <property type="entry name" value="SAUR FAMILY PROTEIN"/>
    <property type="match status" value="1"/>
</dbReference>
<dbReference type="EMBL" id="CAWUPB010001195">
    <property type="protein sequence ID" value="CAK7355248.1"/>
    <property type="molecule type" value="Genomic_DNA"/>
</dbReference>
<evidence type="ECO:0000313" key="3">
    <source>
        <dbReference type="Proteomes" id="UP001314170"/>
    </source>
</evidence>
<dbReference type="GO" id="GO:0009733">
    <property type="term" value="P:response to auxin"/>
    <property type="evidence" value="ECO:0007669"/>
    <property type="project" value="InterPro"/>
</dbReference>
<accession>A0AAV1SMS6</accession>
<dbReference type="AlphaFoldDB" id="A0AAV1SMS6"/>
<evidence type="ECO:0008006" key="4">
    <source>
        <dbReference type="Google" id="ProtNLM"/>
    </source>
</evidence>
<proteinExistence type="inferred from homology"/>
<sequence length="227" mass="25707">MINIKKLIKLARKWQKLAAIKRRRITLPRPIGRTDTSSCSTSSTAEKGHFVVYSADQKRFPLPLDYLNHEIVRELLIIAEEEFGLPSNGPLTLPCDSDLMEYVFSLINSHVTRDVEKALLISFSLVYNTAAIHSKMISAKKLIKLAKKWQKLAAIRRRRITLPQAIESVDSNSCRTSAAVEKGHFVVYSADQKCFVLPLEYLNCHSATQTGRRRVWIVAQSTSHIAM</sequence>
<dbReference type="Pfam" id="PF02519">
    <property type="entry name" value="Auxin_inducible"/>
    <property type="match status" value="2"/>
</dbReference>
<name>A0AAV1SMS6_9ROSI</name>
<keyword evidence="3" id="KW-1185">Reference proteome</keyword>
<protein>
    <recommendedName>
        <fullName evidence="4">Small auxin up regulated protein</fullName>
    </recommendedName>
</protein>
<gene>
    <name evidence="2" type="ORF">DCAF_LOCUS25570</name>
</gene>
<evidence type="ECO:0000256" key="1">
    <source>
        <dbReference type="ARBA" id="ARBA00006974"/>
    </source>
</evidence>
<reference evidence="2 3" key="1">
    <citation type="submission" date="2024-01" db="EMBL/GenBank/DDBJ databases">
        <authorList>
            <person name="Waweru B."/>
        </authorList>
    </citation>
    <scope>NUCLEOTIDE SEQUENCE [LARGE SCALE GENOMIC DNA]</scope>
</reference>
<comment type="similarity">
    <text evidence="1">Belongs to the ARG7 family.</text>
</comment>
<dbReference type="PANTHER" id="PTHR31175">
    <property type="entry name" value="AUXIN-RESPONSIVE FAMILY PROTEIN"/>
    <property type="match status" value="1"/>
</dbReference>
<comment type="caution">
    <text evidence="2">The sequence shown here is derived from an EMBL/GenBank/DDBJ whole genome shotgun (WGS) entry which is preliminary data.</text>
</comment>